<dbReference type="Gene3D" id="1.10.10.10">
    <property type="entry name" value="Winged helix-like DNA-binding domain superfamily/Winged helix DNA-binding domain"/>
    <property type="match status" value="1"/>
</dbReference>
<evidence type="ECO:0000256" key="1">
    <source>
        <dbReference type="ARBA" id="ARBA00009437"/>
    </source>
</evidence>
<dbReference type="EMBL" id="JACHBW010000039">
    <property type="protein sequence ID" value="MBB6107050.1"/>
    <property type="molecule type" value="Genomic_DNA"/>
</dbReference>
<gene>
    <name evidence="6" type="ORF">F4827_006930</name>
</gene>
<feature type="domain" description="HTH lysR-type" evidence="5">
    <location>
        <begin position="1"/>
        <end position="53"/>
    </location>
</feature>
<dbReference type="CDD" id="cd08471">
    <property type="entry name" value="PBP2_CrgA_like_2"/>
    <property type="match status" value="1"/>
</dbReference>
<dbReference type="GO" id="GO:0043565">
    <property type="term" value="F:sequence-specific DNA binding"/>
    <property type="evidence" value="ECO:0007669"/>
    <property type="project" value="TreeGrafter"/>
</dbReference>
<dbReference type="AlphaFoldDB" id="A0A7W9U6S6"/>
<evidence type="ECO:0000259" key="5">
    <source>
        <dbReference type="PROSITE" id="PS50931"/>
    </source>
</evidence>
<evidence type="ECO:0000313" key="7">
    <source>
        <dbReference type="Proteomes" id="UP000571554"/>
    </source>
</evidence>
<keyword evidence="7" id="KW-1185">Reference proteome</keyword>
<evidence type="ECO:0000313" key="6">
    <source>
        <dbReference type="EMBL" id="MBB6107050.1"/>
    </source>
</evidence>
<dbReference type="SUPFAM" id="SSF46785">
    <property type="entry name" value="Winged helix' DNA-binding domain"/>
    <property type="match status" value="1"/>
</dbReference>
<dbReference type="Gene3D" id="3.40.190.290">
    <property type="match status" value="1"/>
</dbReference>
<dbReference type="InterPro" id="IPR005119">
    <property type="entry name" value="LysR_subst-bd"/>
</dbReference>
<evidence type="ECO:0000256" key="2">
    <source>
        <dbReference type="ARBA" id="ARBA00023015"/>
    </source>
</evidence>
<keyword evidence="4" id="KW-0804">Transcription</keyword>
<evidence type="ECO:0000256" key="3">
    <source>
        <dbReference type="ARBA" id="ARBA00023125"/>
    </source>
</evidence>
<dbReference type="PANTHER" id="PTHR30537">
    <property type="entry name" value="HTH-TYPE TRANSCRIPTIONAL REGULATOR"/>
    <property type="match status" value="1"/>
</dbReference>
<keyword evidence="2" id="KW-0805">Transcription regulation</keyword>
<organism evidence="6 7">
    <name type="scientific">Paraburkholderia bannensis</name>
    <dbReference type="NCBI Taxonomy" id="765414"/>
    <lineage>
        <taxon>Bacteria</taxon>
        <taxon>Pseudomonadati</taxon>
        <taxon>Pseudomonadota</taxon>
        <taxon>Betaproteobacteria</taxon>
        <taxon>Burkholderiales</taxon>
        <taxon>Burkholderiaceae</taxon>
        <taxon>Paraburkholderia</taxon>
    </lineage>
</organism>
<reference evidence="6 7" key="1">
    <citation type="submission" date="2020-08" db="EMBL/GenBank/DDBJ databases">
        <title>Above-ground endophytic microbial communities from plants in different locations in the United States.</title>
        <authorList>
            <person name="Frank C."/>
        </authorList>
    </citation>
    <scope>NUCLEOTIDE SEQUENCE [LARGE SCALE GENOMIC DNA]</scope>
    <source>
        <strain evidence="6 7">WP4_2_2</strain>
    </source>
</reference>
<dbReference type="Pfam" id="PF03466">
    <property type="entry name" value="LysR_substrate"/>
    <property type="match status" value="1"/>
</dbReference>
<sequence>MTILLAAVDGGSFSAASRQLGVPLATVSRRVAELESHLRIRLVLRCNRGLTLTEAGQAYVASCRRIIEDLAEVERTTTGEYHAPRGELVVAAPIVMGRLHGLPIIAEFLRAYPEIRVRAQLADRSVNLLEERVDVALRTGALPDSSMIAIHIGRVRQVLCASPAYLARRGVPNTPADLESHDCVGYEGLVVGTSWEFHNNGAPHVVDVAWRMMVNSIDGAVVAAEEGGGIARVLSYQIVEQLNSGALVTVLDDYELPITPINLIYPSQRQVPLKLRAFLDFAAPRLKQRLAT</sequence>
<dbReference type="InterPro" id="IPR058163">
    <property type="entry name" value="LysR-type_TF_proteobact-type"/>
</dbReference>
<dbReference type="InterPro" id="IPR036390">
    <property type="entry name" value="WH_DNA-bd_sf"/>
</dbReference>
<comment type="similarity">
    <text evidence="1">Belongs to the LysR transcriptional regulatory family.</text>
</comment>
<protein>
    <submittedName>
        <fullName evidence="6">DNA-binding transcriptional LysR family regulator</fullName>
    </submittedName>
</protein>
<accession>A0A7W9U6S6</accession>
<dbReference type="PANTHER" id="PTHR30537:SF5">
    <property type="entry name" value="HTH-TYPE TRANSCRIPTIONAL ACTIVATOR TTDR-RELATED"/>
    <property type="match status" value="1"/>
</dbReference>
<dbReference type="GO" id="GO:0003700">
    <property type="term" value="F:DNA-binding transcription factor activity"/>
    <property type="evidence" value="ECO:0007669"/>
    <property type="project" value="InterPro"/>
</dbReference>
<dbReference type="RefSeq" id="WP_260184745.1">
    <property type="nucleotide sequence ID" value="NZ_JACHBW010000039.1"/>
</dbReference>
<comment type="caution">
    <text evidence="6">The sequence shown here is derived from an EMBL/GenBank/DDBJ whole genome shotgun (WGS) entry which is preliminary data.</text>
</comment>
<name>A0A7W9U6S6_9BURK</name>
<proteinExistence type="inferred from homology"/>
<dbReference type="Pfam" id="PF00126">
    <property type="entry name" value="HTH_1"/>
    <property type="match status" value="1"/>
</dbReference>
<dbReference type="PROSITE" id="PS50931">
    <property type="entry name" value="HTH_LYSR"/>
    <property type="match status" value="1"/>
</dbReference>
<keyword evidence="3 6" id="KW-0238">DNA-binding</keyword>
<dbReference type="SUPFAM" id="SSF53850">
    <property type="entry name" value="Periplasmic binding protein-like II"/>
    <property type="match status" value="1"/>
</dbReference>
<dbReference type="InterPro" id="IPR000847">
    <property type="entry name" value="LysR_HTH_N"/>
</dbReference>
<dbReference type="InterPro" id="IPR036388">
    <property type="entry name" value="WH-like_DNA-bd_sf"/>
</dbReference>
<dbReference type="GO" id="GO:0006351">
    <property type="term" value="P:DNA-templated transcription"/>
    <property type="evidence" value="ECO:0007669"/>
    <property type="project" value="TreeGrafter"/>
</dbReference>
<evidence type="ECO:0000256" key="4">
    <source>
        <dbReference type="ARBA" id="ARBA00023163"/>
    </source>
</evidence>
<dbReference type="Proteomes" id="UP000571554">
    <property type="component" value="Unassembled WGS sequence"/>
</dbReference>